<name>A0A6J7G6Y3_9ZZZZ</name>
<feature type="transmembrane region" description="Helical" evidence="1">
    <location>
        <begin position="164"/>
        <end position="185"/>
    </location>
</feature>
<evidence type="ECO:0000259" key="2">
    <source>
        <dbReference type="PROSITE" id="PS51002"/>
    </source>
</evidence>
<dbReference type="EMBL" id="CAFBOP010000026">
    <property type="protein sequence ID" value="CAB4986335.1"/>
    <property type="molecule type" value="Genomic_DNA"/>
</dbReference>
<dbReference type="GO" id="GO:0016020">
    <property type="term" value="C:membrane"/>
    <property type="evidence" value="ECO:0007669"/>
    <property type="project" value="InterPro"/>
</dbReference>
<dbReference type="InterPro" id="IPR016174">
    <property type="entry name" value="Di-haem_cyt_TM"/>
</dbReference>
<evidence type="ECO:0000313" key="3">
    <source>
        <dbReference type="EMBL" id="CAB4785058.1"/>
    </source>
</evidence>
<dbReference type="Pfam" id="PF13631">
    <property type="entry name" value="Cytochrom_B_N_2"/>
    <property type="match status" value="1"/>
</dbReference>
<proteinExistence type="predicted"/>
<dbReference type="PROSITE" id="PS51002">
    <property type="entry name" value="CYTB_NTER"/>
    <property type="match status" value="1"/>
</dbReference>
<gene>
    <name evidence="3" type="ORF">UFOPK2967_00564</name>
    <name evidence="4" type="ORF">UFOPK3587_00637</name>
    <name evidence="5" type="ORF">UFOPK3984_00739</name>
    <name evidence="6" type="ORF">UFOPK4114_00747</name>
</gene>
<dbReference type="Gene3D" id="1.20.810.10">
    <property type="entry name" value="Cytochrome Bc1 Complex, Chain C"/>
    <property type="match status" value="1"/>
</dbReference>
<feature type="transmembrane region" description="Helical" evidence="1">
    <location>
        <begin position="76"/>
        <end position="94"/>
    </location>
</feature>
<dbReference type="InterPro" id="IPR027387">
    <property type="entry name" value="Cytb/b6-like_sf"/>
</dbReference>
<dbReference type="InterPro" id="IPR005797">
    <property type="entry name" value="Cyt_b/b6_N"/>
</dbReference>
<sequence>MSTMWTTKLRQATIERIDPQDALPDNQPSYVASWIYVFGVLTLAALVVIIGSGIWITVKGAAWWHSSSVGHYVNSVHLWSVELFFVFMVVHLWGKFWMAAWRGRRFATWVTGAIAFLASLGTAFTGYLIQTNFDSQWIATQAKDGLNSVGIGSFFNTLNTGQALLVHVALLPLAVGVIVIWHVILVRRHGVVPPLDASEIAGGRK</sequence>
<reference evidence="4" key="1">
    <citation type="submission" date="2020-05" db="EMBL/GenBank/DDBJ databases">
        <authorList>
            <person name="Chiriac C."/>
            <person name="Salcher M."/>
            <person name="Ghai R."/>
            <person name="Kavagutti S V."/>
        </authorList>
    </citation>
    <scope>NUCLEOTIDE SEQUENCE</scope>
</reference>
<keyword evidence="1" id="KW-1133">Transmembrane helix</keyword>
<evidence type="ECO:0000313" key="5">
    <source>
        <dbReference type="EMBL" id="CAB4986335.1"/>
    </source>
</evidence>
<feature type="domain" description="Cytochrome b/b6 N-terminal region profile" evidence="2">
    <location>
        <begin position="1"/>
        <end position="195"/>
    </location>
</feature>
<dbReference type="EMBL" id="CAFBMN010000025">
    <property type="protein sequence ID" value="CAB4903747.1"/>
    <property type="molecule type" value="Genomic_DNA"/>
</dbReference>
<evidence type="ECO:0000256" key="1">
    <source>
        <dbReference type="SAM" id="Phobius"/>
    </source>
</evidence>
<keyword evidence="1" id="KW-0472">Membrane</keyword>
<dbReference type="GO" id="GO:0016491">
    <property type="term" value="F:oxidoreductase activity"/>
    <property type="evidence" value="ECO:0007669"/>
    <property type="project" value="InterPro"/>
</dbReference>
<accession>A0A6J7G6Y3</accession>
<feature type="transmembrane region" description="Helical" evidence="1">
    <location>
        <begin position="106"/>
        <end position="129"/>
    </location>
</feature>
<protein>
    <submittedName>
        <fullName evidence="4">Unannotated protein</fullName>
    </submittedName>
</protein>
<dbReference type="AlphaFoldDB" id="A0A6J7G6Y3"/>
<organism evidence="4">
    <name type="scientific">freshwater metagenome</name>
    <dbReference type="NCBI Taxonomy" id="449393"/>
    <lineage>
        <taxon>unclassified sequences</taxon>
        <taxon>metagenomes</taxon>
        <taxon>ecological metagenomes</taxon>
    </lineage>
</organism>
<keyword evidence="1" id="KW-0812">Transmembrane</keyword>
<dbReference type="EMBL" id="CAFBPP010000028">
    <property type="protein sequence ID" value="CAB5019246.1"/>
    <property type="molecule type" value="Genomic_DNA"/>
</dbReference>
<evidence type="ECO:0000313" key="6">
    <source>
        <dbReference type="EMBL" id="CAB5019246.1"/>
    </source>
</evidence>
<dbReference type="GO" id="GO:0009055">
    <property type="term" value="F:electron transfer activity"/>
    <property type="evidence" value="ECO:0007669"/>
    <property type="project" value="InterPro"/>
</dbReference>
<dbReference type="EMBL" id="CAFAAC010000025">
    <property type="protein sequence ID" value="CAB4785058.1"/>
    <property type="molecule type" value="Genomic_DNA"/>
</dbReference>
<dbReference type="SUPFAM" id="SSF81342">
    <property type="entry name" value="Transmembrane di-heme cytochromes"/>
    <property type="match status" value="1"/>
</dbReference>
<dbReference type="GO" id="GO:0022904">
    <property type="term" value="P:respiratory electron transport chain"/>
    <property type="evidence" value="ECO:0007669"/>
    <property type="project" value="InterPro"/>
</dbReference>
<evidence type="ECO:0000313" key="4">
    <source>
        <dbReference type="EMBL" id="CAB4903747.1"/>
    </source>
</evidence>
<feature type="transmembrane region" description="Helical" evidence="1">
    <location>
        <begin position="34"/>
        <end position="56"/>
    </location>
</feature>